<organism evidence="1">
    <name type="scientific">Cucumis melo</name>
    <name type="common">Muskmelon</name>
    <dbReference type="NCBI Taxonomy" id="3656"/>
    <lineage>
        <taxon>Eukaryota</taxon>
        <taxon>Viridiplantae</taxon>
        <taxon>Streptophyta</taxon>
        <taxon>Embryophyta</taxon>
        <taxon>Tracheophyta</taxon>
        <taxon>Spermatophyta</taxon>
        <taxon>Magnoliopsida</taxon>
        <taxon>eudicotyledons</taxon>
        <taxon>Gunneridae</taxon>
        <taxon>Pentapetalae</taxon>
        <taxon>rosids</taxon>
        <taxon>fabids</taxon>
        <taxon>Cucurbitales</taxon>
        <taxon>Cucurbitaceae</taxon>
        <taxon>Benincaseae</taxon>
        <taxon>Cucumis</taxon>
    </lineage>
</organism>
<evidence type="ECO:0000313" key="1">
    <source>
        <dbReference type="EnsemblPlants" id="MELO3C033025.2.1"/>
    </source>
</evidence>
<dbReference type="Gramene" id="MELO3C033561.2.1">
    <property type="protein sequence ID" value="MELO3C033561.2.1"/>
    <property type="gene ID" value="MELO3C033561.2"/>
</dbReference>
<accession>A0A9I9EG61</accession>
<proteinExistence type="predicted"/>
<reference evidence="1" key="1">
    <citation type="submission" date="2023-03" db="UniProtKB">
        <authorList>
            <consortium name="EnsemblPlants"/>
        </authorList>
    </citation>
    <scope>IDENTIFICATION</scope>
</reference>
<dbReference type="EnsemblPlants" id="MELO3C033025.2.1">
    <property type="protein sequence ID" value="MELO3C033025.2.1"/>
    <property type="gene ID" value="MELO3C033025.2"/>
</dbReference>
<dbReference type="AlphaFoldDB" id="A0A9I9EG61"/>
<name>A0A9I9EG61_CUCME</name>
<protein>
    <submittedName>
        <fullName evidence="1">Uncharacterized protein</fullName>
    </submittedName>
</protein>
<dbReference type="EnsemblPlants" id="MELO3C033561.2.1">
    <property type="protein sequence ID" value="MELO3C033561.2.1"/>
    <property type="gene ID" value="MELO3C033561.2"/>
</dbReference>
<sequence>MGRRHSSSSSAEGSWFFEFFGRGVVGRQRSTAEGLFHGRALC</sequence>
<dbReference type="Gramene" id="MELO3C033025.2.1">
    <property type="protein sequence ID" value="MELO3C033025.2.1"/>
    <property type="gene ID" value="MELO3C033025.2"/>
</dbReference>